<dbReference type="PANTHER" id="PTHR26312:SF221">
    <property type="entry name" value="OS04G0510600 PROTEIN"/>
    <property type="match status" value="1"/>
</dbReference>
<dbReference type="EMBL" id="JACEIK010004475">
    <property type="protein sequence ID" value="MCD9645596.1"/>
    <property type="molecule type" value="Genomic_DNA"/>
</dbReference>
<sequence>MLLRSSSTPLLGSLLSESPSSHHHHHQSDLTPNQTPNSTHYSYSKLSSCSHGGYQNSSKSRYSPISPSVSELSNGNKLTSYGFRRAQSEGNLEGLANASTELVDEFSLSKPPKTLVRKSFLETIPSFSIHNSRELHSDDDDDDEEEEFDYSLGTNAVKEEMSYVSQNSKIEIVEGREEMYLARGLGVADDIGDGGWGRGIGGGGYRPIAFDTDGGDSQGLHIEEHYKRMMEENPGNSLFLRNYANFLYQTKKDVKGAEEYYSRAILADPSDGEILSQYAQLIWELHRDTHRAMSYFQRAVQAASTDSHVHAAYANFLWEIEDDEDENDATQVQPMDSRRSYGALIILEHFTVLGIPVGAISEFTAFSRVAFFIINGGFSERLMTFENNYLLY</sequence>
<evidence type="ECO:0000256" key="1">
    <source>
        <dbReference type="SAM" id="MobiDB-lite"/>
    </source>
</evidence>
<keyword evidence="4" id="KW-1185">Reference proteome</keyword>
<protein>
    <recommendedName>
        <fullName evidence="2">TmcB/TmcC TPR repeats domain-containing protein</fullName>
    </recommendedName>
</protein>
<feature type="region of interest" description="Disordered" evidence="1">
    <location>
        <begin position="1"/>
        <end position="74"/>
    </location>
</feature>
<proteinExistence type="predicted"/>
<comment type="caution">
    <text evidence="3">The sequence shown here is derived from an EMBL/GenBank/DDBJ whole genome shotgun (WGS) entry which is preliminary data.</text>
</comment>
<evidence type="ECO:0000313" key="3">
    <source>
        <dbReference type="EMBL" id="MCD9645596.1"/>
    </source>
</evidence>
<feature type="compositionally biased region" description="Polar residues" evidence="1">
    <location>
        <begin position="31"/>
        <end position="56"/>
    </location>
</feature>
<feature type="compositionally biased region" description="Low complexity" evidence="1">
    <location>
        <begin position="1"/>
        <end position="19"/>
    </location>
</feature>
<gene>
    <name evidence="3" type="ORF">HAX54_034612</name>
</gene>
<dbReference type="Gene3D" id="1.25.40.10">
    <property type="entry name" value="Tetratricopeptide repeat domain"/>
    <property type="match status" value="1"/>
</dbReference>
<dbReference type="PANTHER" id="PTHR26312">
    <property type="entry name" value="TETRATRICOPEPTIDE REPEAT PROTEIN 5"/>
    <property type="match status" value="1"/>
</dbReference>
<evidence type="ECO:0000313" key="4">
    <source>
        <dbReference type="Proteomes" id="UP000823775"/>
    </source>
</evidence>
<feature type="domain" description="TmcB/TmcC TPR repeats" evidence="2">
    <location>
        <begin position="222"/>
        <end position="266"/>
    </location>
</feature>
<dbReference type="InterPro" id="IPR057352">
    <property type="entry name" value="TPR_TmcB/C"/>
</dbReference>
<name>A0ABS8VEE1_DATST</name>
<feature type="compositionally biased region" description="Low complexity" evidence="1">
    <location>
        <begin position="57"/>
        <end position="70"/>
    </location>
</feature>
<dbReference type="Pfam" id="PF25474">
    <property type="entry name" value="TPR_TmcB"/>
    <property type="match status" value="1"/>
</dbReference>
<accession>A0ABS8VEE1</accession>
<reference evidence="3 4" key="1">
    <citation type="journal article" date="2021" name="BMC Genomics">
        <title>Datura genome reveals duplications of psychoactive alkaloid biosynthetic genes and high mutation rate following tissue culture.</title>
        <authorList>
            <person name="Rajewski A."/>
            <person name="Carter-House D."/>
            <person name="Stajich J."/>
            <person name="Litt A."/>
        </authorList>
    </citation>
    <scope>NUCLEOTIDE SEQUENCE [LARGE SCALE GENOMIC DNA]</scope>
    <source>
        <strain evidence="3">AR-01</strain>
    </source>
</reference>
<dbReference type="InterPro" id="IPR011990">
    <property type="entry name" value="TPR-like_helical_dom_sf"/>
</dbReference>
<dbReference type="Proteomes" id="UP000823775">
    <property type="component" value="Unassembled WGS sequence"/>
</dbReference>
<organism evidence="3 4">
    <name type="scientific">Datura stramonium</name>
    <name type="common">Jimsonweed</name>
    <name type="synonym">Common thornapple</name>
    <dbReference type="NCBI Taxonomy" id="4076"/>
    <lineage>
        <taxon>Eukaryota</taxon>
        <taxon>Viridiplantae</taxon>
        <taxon>Streptophyta</taxon>
        <taxon>Embryophyta</taxon>
        <taxon>Tracheophyta</taxon>
        <taxon>Spermatophyta</taxon>
        <taxon>Magnoliopsida</taxon>
        <taxon>eudicotyledons</taxon>
        <taxon>Gunneridae</taxon>
        <taxon>Pentapetalae</taxon>
        <taxon>asterids</taxon>
        <taxon>lamiids</taxon>
        <taxon>Solanales</taxon>
        <taxon>Solanaceae</taxon>
        <taxon>Solanoideae</taxon>
        <taxon>Datureae</taxon>
        <taxon>Datura</taxon>
    </lineage>
</organism>
<dbReference type="SUPFAM" id="SSF48452">
    <property type="entry name" value="TPR-like"/>
    <property type="match status" value="1"/>
</dbReference>
<evidence type="ECO:0000259" key="2">
    <source>
        <dbReference type="Pfam" id="PF25474"/>
    </source>
</evidence>